<dbReference type="Proteomes" id="UP000199614">
    <property type="component" value="Unassembled WGS sequence"/>
</dbReference>
<dbReference type="SUPFAM" id="SSF56563">
    <property type="entry name" value="Major capsid protein gp5"/>
    <property type="match status" value="1"/>
</dbReference>
<dbReference type="NCBIfam" id="TIGR01554">
    <property type="entry name" value="major_cap_HK97"/>
    <property type="match status" value="1"/>
</dbReference>
<dbReference type="STRING" id="260086.SAMN05216207_10789"/>
<evidence type="ECO:0000256" key="1">
    <source>
        <dbReference type="ARBA" id="ARBA00004328"/>
    </source>
</evidence>
<dbReference type="AlphaFoldDB" id="A0A1I5HWK7"/>
<reference evidence="3 4" key="1">
    <citation type="submission" date="2016-10" db="EMBL/GenBank/DDBJ databases">
        <authorList>
            <person name="de Groot N.N."/>
        </authorList>
    </citation>
    <scope>NUCLEOTIDE SEQUENCE [LARGE SCALE GENOMIC DNA]</scope>
    <source>
        <strain evidence="3 4">CGMCC 4.1877</strain>
    </source>
</reference>
<dbReference type="RefSeq" id="WP_093356610.1">
    <property type="nucleotide sequence ID" value="NZ_FOUY01000078.1"/>
</dbReference>
<name>A0A1I5HWK7_PSUAM</name>
<proteinExistence type="predicted"/>
<evidence type="ECO:0000259" key="2">
    <source>
        <dbReference type="Pfam" id="PF05065"/>
    </source>
</evidence>
<dbReference type="Pfam" id="PF05065">
    <property type="entry name" value="Phage_capsid"/>
    <property type="match status" value="1"/>
</dbReference>
<dbReference type="InterPro" id="IPR024455">
    <property type="entry name" value="Phage_capsid"/>
</dbReference>
<dbReference type="EMBL" id="FOUY01000078">
    <property type="protein sequence ID" value="SFO52675.1"/>
    <property type="molecule type" value="Genomic_DNA"/>
</dbReference>
<dbReference type="Gene3D" id="3.30.2320.10">
    <property type="entry name" value="hypothetical protein PF0899 domain"/>
    <property type="match status" value="1"/>
</dbReference>
<protein>
    <submittedName>
        <fullName evidence="3">Phage major capsid protein, HK97 family</fullName>
    </submittedName>
</protein>
<keyword evidence="4" id="KW-1185">Reference proteome</keyword>
<dbReference type="InterPro" id="IPR054612">
    <property type="entry name" value="Phage_capsid-like_C"/>
</dbReference>
<gene>
    <name evidence="3" type="ORF">SAMN05216207_10789</name>
</gene>
<comment type="subcellular location">
    <subcellularLocation>
        <location evidence="1">Virion</location>
    </subcellularLocation>
</comment>
<dbReference type="Gene3D" id="3.30.2400.10">
    <property type="entry name" value="Major capsid protein gp5"/>
    <property type="match status" value="1"/>
</dbReference>
<accession>A0A1I5HWK7</accession>
<organism evidence="3 4">
    <name type="scientific">Pseudonocardia ammonioxydans</name>
    <dbReference type="NCBI Taxonomy" id="260086"/>
    <lineage>
        <taxon>Bacteria</taxon>
        <taxon>Bacillati</taxon>
        <taxon>Actinomycetota</taxon>
        <taxon>Actinomycetes</taxon>
        <taxon>Pseudonocardiales</taxon>
        <taxon>Pseudonocardiaceae</taxon>
        <taxon>Pseudonocardia</taxon>
    </lineage>
</organism>
<dbReference type="OrthoDB" id="9806592at2"/>
<evidence type="ECO:0000313" key="4">
    <source>
        <dbReference type="Proteomes" id="UP000199614"/>
    </source>
</evidence>
<feature type="domain" description="Phage capsid-like C-terminal" evidence="2">
    <location>
        <begin position="132"/>
        <end position="408"/>
    </location>
</feature>
<sequence length="415" mass="44243">MPSPLINTLRERRRRVYDDAKSLADLAAAENRAFTDDEQTRWAALNDELDTLDQRLTDLREQDQRAGQSEAAFANLLGGAVQTRSAADTDLDARFRAAILENDRRPIVVANPCERSGYRPGVERRDLATTSGGGLLPTSFFDRIQRHMVESSAILAAGATMLNSRTGEPIKIPRSTAHSAAAIVTEGGTITEDDPTLGSVTLGAYKYGFLVQITHELATDATFDLLAYLGEQAGIAIGNAFGAHAITGTGTGQPRGVLTDATAGKTGDDTTGGTFTADELIDLYYSLAEPYARSAAAGWLMNTSTLGAIRKLKASGTGDYLFANDVPAGTGAAGTLLGRPVYLDPTMPDVGVGAKCIAFGDWSRYWVRQVEGLRFERSDDFAFDRDVVTFRALARLDGALVDTTGAVKVFEGGSA</sequence>
<evidence type="ECO:0000313" key="3">
    <source>
        <dbReference type="EMBL" id="SFO52675.1"/>
    </source>
</evidence>